<comment type="similarity">
    <text evidence="2">Belongs to the transketolase family.</text>
</comment>
<comment type="cofactor">
    <cofactor evidence="1">
        <name>thiamine diphosphate</name>
        <dbReference type="ChEBI" id="CHEBI:58937"/>
    </cofactor>
</comment>
<dbReference type="EMBL" id="FRXO01000013">
    <property type="protein sequence ID" value="SHO67371.1"/>
    <property type="molecule type" value="Genomic_DNA"/>
</dbReference>
<proteinExistence type="inferred from homology"/>
<dbReference type="Pfam" id="PF00456">
    <property type="entry name" value="Transketolase_N"/>
    <property type="match status" value="1"/>
</dbReference>
<dbReference type="PANTHER" id="PTHR47514">
    <property type="entry name" value="TRANSKETOLASE N-TERMINAL SECTION-RELATED"/>
    <property type="match status" value="1"/>
</dbReference>
<dbReference type="PANTHER" id="PTHR47514:SF1">
    <property type="entry name" value="TRANSKETOLASE N-TERMINAL SECTION-RELATED"/>
    <property type="match status" value="1"/>
</dbReference>
<dbReference type="STRING" id="1123029.SAMN02745172_04048"/>
<dbReference type="Gene3D" id="3.40.50.970">
    <property type="match status" value="1"/>
</dbReference>
<dbReference type="AlphaFoldDB" id="A0A1M7ZR67"/>
<keyword evidence="6" id="KW-1185">Reference proteome</keyword>
<keyword evidence="3" id="KW-0786">Thiamine pyrophosphate</keyword>
<organism evidence="5 6">
    <name type="scientific">Pseudoxanthobacter soli DSM 19599</name>
    <dbReference type="NCBI Taxonomy" id="1123029"/>
    <lineage>
        <taxon>Bacteria</taxon>
        <taxon>Pseudomonadati</taxon>
        <taxon>Pseudomonadota</taxon>
        <taxon>Alphaproteobacteria</taxon>
        <taxon>Hyphomicrobiales</taxon>
        <taxon>Segnochrobactraceae</taxon>
        <taxon>Pseudoxanthobacter</taxon>
    </lineage>
</organism>
<evidence type="ECO:0000313" key="5">
    <source>
        <dbReference type="EMBL" id="SHO67371.1"/>
    </source>
</evidence>
<gene>
    <name evidence="5" type="ORF">SAMN02745172_04048</name>
</gene>
<protein>
    <submittedName>
        <fullName evidence="5">Transketolase</fullName>
    </submittedName>
</protein>
<dbReference type="InterPro" id="IPR029061">
    <property type="entry name" value="THDP-binding"/>
</dbReference>
<dbReference type="InterPro" id="IPR005474">
    <property type="entry name" value="Transketolase_N"/>
</dbReference>
<reference evidence="5 6" key="1">
    <citation type="submission" date="2016-12" db="EMBL/GenBank/DDBJ databases">
        <authorList>
            <person name="Song W.-J."/>
            <person name="Kurnit D.M."/>
        </authorList>
    </citation>
    <scope>NUCLEOTIDE SEQUENCE [LARGE SCALE GENOMIC DNA]</scope>
    <source>
        <strain evidence="5 6">DSM 19599</strain>
    </source>
</reference>
<accession>A0A1M7ZR67</accession>
<evidence type="ECO:0000259" key="4">
    <source>
        <dbReference type="Pfam" id="PF00456"/>
    </source>
</evidence>
<dbReference type="CDD" id="cd02012">
    <property type="entry name" value="TPP_TK"/>
    <property type="match status" value="1"/>
</dbReference>
<dbReference type="Proteomes" id="UP000186406">
    <property type="component" value="Unassembled WGS sequence"/>
</dbReference>
<evidence type="ECO:0000256" key="2">
    <source>
        <dbReference type="ARBA" id="ARBA00007131"/>
    </source>
</evidence>
<evidence type="ECO:0000256" key="1">
    <source>
        <dbReference type="ARBA" id="ARBA00001964"/>
    </source>
</evidence>
<evidence type="ECO:0000313" key="6">
    <source>
        <dbReference type="Proteomes" id="UP000186406"/>
    </source>
</evidence>
<sequence>MTLDLTQPPLPSEIAAASRDERARRLKETANAVRRSIVRMIDAARAGHIGGDLSVTDILTTLYFGVLKLDPANPLAADRDRFILSKGHCAAALYSVLALRGFIDPALLDSFMKPLSVLNGHPNRRKVAGVEANTGPLGHGLPIAVGSAIASRLCGGGWRTFVVLGDGEMQEGSNWEAAMAAGHRGLDTLCAIVDRNRLQQGARTEDTNRLDPLPEKWAAFGWEAVEIDGHDHAALYDLFTRPRTGRPLAVIANTLKGKGVSFIEDRVEWHHKVPSADQVALALEELAR</sequence>
<dbReference type="SUPFAM" id="SSF52518">
    <property type="entry name" value="Thiamin diphosphate-binding fold (THDP-binding)"/>
    <property type="match status" value="1"/>
</dbReference>
<name>A0A1M7ZR67_9HYPH</name>
<feature type="domain" description="Transketolase N-terminal" evidence="4">
    <location>
        <begin position="27"/>
        <end position="282"/>
    </location>
</feature>
<evidence type="ECO:0000256" key="3">
    <source>
        <dbReference type="ARBA" id="ARBA00023052"/>
    </source>
</evidence>